<reference evidence="1" key="1">
    <citation type="submission" date="2021-04" db="EMBL/GenBank/DDBJ databases">
        <title>Draft genome of Fusarium avenaceum strain F156N33, isolated from an atmospheric sample in Virginia.</title>
        <authorList>
            <person name="Yang S."/>
            <person name="Vinatzer B.A."/>
            <person name="Coleman J."/>
        </authorList>
    </citation>
    <scope>NUCLEOTIDE SEQUENCE</scope>
    <source>
        <strain evidence="1">F156N33</strain>
    </source>
</reference>
<gene>
    <name evidence="1" type="ORF">KAF25_008546</name>
</gene>
<proteinExistence type="predicted"/>
<name>A0A9P7HHD0_9HYPO</name>
<evidence type="ECO:0000313" key="1">
    <source>
        <dbReference type="EMBL" id="KAG5664812.1"/>
    </source>
</evidence>
<protein>
    <submittedName>
        <fullName evidence="1">Uncharacterized protein</fullName>
    </submittedName>
</protein>
<comment type="caution">
    <text evidence="1">The sequence shown here is derived from an EMBL/GenBank/DDBJ whole genome shotgun (WGS) entry which is preliminary data.</text>
</comment>
<sequence length="194" mass="22762">MAFEFPPHLTALTMDSPSLWQARPERKCPHCEYYPSHQEKKVCEVCQSKLGTKEVQSFLKDYNKDWVVYHLVRHGDLRGRYMLENDMRERLVREKRCRRLSCAMERDSSYVHCEKCRKKLACKGYTSELANMKEGTPLLAHVLDSYSETSFTARIAKNEDGTSPEDWVWEGSSEKFVHPERKAYQENSSPQEMV</sequence>
<dbReference type="Proteomes" id="UP000782241">
    <property type="component" value="Unassembled WGS sequence"/>
</dbReference>
<organism evidence="1 2">
    <name type="scientific">Fusarium avenaceum</name>
    <dbReference type="NCBI Taxonomy" id="40199"/>
    <lineage>
        <taxon>Eukaryota</taxon>
        <taxon>Fungi</taxon>
        <taxon>Dikarya</taxon>
        <taxon>Ascomycota</taxon>
        <taxon>Pezizomycotina</taxon>
        <taxon>Sordariomycetes</taxon>
        <taxon>Hypocreomycetidae</taxon>
        <taxon>Hypocreales</taxon>
        <taxon>Nectriaceae</taxon>
        <taxon>Fusarium</taxon>
        <taxon>Fusarium tricinctum species complex</taxon>
    </lineage>
</organism>
<dbReference type="AlphaFoldDB" id="A0A9P7HHD0"/>
<keyword evidence="2" id="KW-1185">Reference proteome</keyword>
<dbReference type="EMBL" id="JAGPUO010000002">
    <property type="protein sequence ID" value="KAG5664812.1"/>
    <property type="molecule type" value="Genomic_DNA"/>
</dbReference>
<accession>A0A9P7HHD0</accession>
<evidence type="ECO:0000313" key="2">
    <source>
        <dbReference type="Proteomes" id="UP000782241"/>
    </source>
</evidence>